<dbReference type="Proteomes" id="UP000031737">
    <property type="component" value="Unassembled WGS sequence"/>
</dbReference>
<comment type="caution">
    <text evidence="2">The sequence shown here is derived from an EMBL/GenBank/DDBJ whole genome shotgun (WGS) entry which is preliminary data.</text>
</comment>
<dbReference type="VEuPathDB" id="TriTrypDB:TRSC58_07522"/>
<keyword evidence="1" id="KW-1133">Transmembrane helix</keyword>
<dbReference type="AlphaFoldDB" id="A0A061ISN5"/>
<dbReference type="EMBL" id="AUPL01007969">
    <property type="protein sequence ID" value="ESL04920.1"/>
    <property type="molecule type" value="Genomic_DNA"/>
</dbReference>
<proteinExistence type="predicted"/>
<gene>
    <name evidence="2" type="ORF">TRSC58_07522</name>
</gene>
<evidence type="ECO:0000313" key="2">
    <source>
        <dbReference type="EMBL" id="ESL04920.1"/>
    </source>
</evidence>
<keyword evidence="3" id="KW-1185">Reference proteome</keyword>
<keyword evidence="1" id="KW-0472">Membrane</keyword>
<reference evidence="2 3" key="1">
    <citation type="submission" date="2013-07" db="EMBL/GenBank/DDBJ databases">
        <authorList>
            <person name="Stoco P.H."/>
            <person name="Wagner G."/>
            <person name="Gerber A."/>
            <person name="Zaha A."/>
            <person name="Thompson C."/>
            <person name="Bartholomeu D.C."/>
            <person name="Luckemeyer D.D."/>
            <person name="Bahia D."/>
            <person name="Loreto E."/>
            <person name="Prestes E.B."/>
            <person name="Lima F.M."/>
            <person name="Rodrigues-Luiz G."/>
            <person name="Vallejo G.A."/>
            <person name="Filho J.F."/>
            <person name="Monteiro K.M."/>
            <person name="Tyler K.M."/>
            <person name="de Almeida L.G."/>
            <person name="Ortiz M.F."/>
            <person name="Siervo M.A."/>
            <person name="de Moraes M.H."/>
            <person name="Cunha O.L."/>
            <person name="Mendonca-Neto R."/>
            <person name="Silva R."/>
            <person name="Teixeira S.M."/>
            <person name="Murta S.M."/>
            <person name="Sincero T.C."/>
            <person name="Mendes T.A."/>
            <person name="Urmenyi T.P."/>
            <person name="Silva V.G."/>
            <person name="da Rocha W.D."/>
            <person name="Andersson B."/>
            <person name="Romanha A.J."/>
            <person name="Steindel M."/>
            <person name="de Vasconcelos A.T."/>
            <person name="Grisard E.C."/>
        </authorList>
    </citation>
    <scope>NUCLEOTIDE SEQUENCE [LARGE SCALE GENOMIC DNA]</scope>
    <source>
        <strain evidence="2 3">SC58</strain>
    </source>
</reference>
<keyword evidence="1" id="KW-0812">Transmembrane</keyword>
<protein>
    <submittedName>
        <fullName evidence="2">Uncharacterized protein</fullName>
    </submittedName>
</protein>
<sequence length="70" mass="8402">MSLCNKYFISCHMGFCGEVGMRWWWWWRRRGTMKRMSRERVETAGWGDEDSRVKCTCCCCCYLLCYGGCM</sequence>
<evidence type="ECO:0000256" key="1">
    <source>
        <dbReference type="SAM" id="Phobius"/>
    </source>
</evidence>
<evidence type="ECO:0000313" key="3">
    <source>
        <dbReference type="Proteomes" id="UP000031737"/>
    </source>
</evidence>
<organism evidence="2 3">
    <name type="scientific">Trypanosoma rangeli SC58</name>
    <dbReference type="NCBI Taxonomy" id="429131"/>
    <lineage>
        <taxon>Eukaryota</taxon>
        <taxon>Discoba</taxon>
        <taxon>Euglenozoa</taxon>
        <taxon>Kinetoplastea</taxon>
        <taxon>Metakinetoplastina</taxon>
        <taxon>Trypanosomatida</taxon>
        <taxon>Trypanosomatidae</taxon>
        <taxon>Trypanosoma</taxon>
        <taxon>Herpetosoma</taxon>
    </lineage>
</organism>
<name>A0A061ISN5_TRYRA</name>
<accession>A0A061ISN5</accession>
<feature type="transmembrane region" description="Helical" evidence="1">
    <location>
        <begin position="6"/>
        <end position="27"/>
    </location>
</feature>